<reference evidence="2 3" key="1">
    <citation type="submission" date="2017-06" db="EMBL/GenBank/DDBJ databases">
        <title>Complete genome sequence of Paenibacillus donghaensis KCTC 13049T isolated from East Sea sediment, South Korea.</title>
        <authorList>
            <person name="Jung B.K."/>
            <person name="Hong S.-J."/>
            <person name="Shin J.-H."/>
        </authorList>
    </citation>
    <scope>NUCLEOTIDE SEQUENCE [LARGE SCALE GENOMIC DNA]</scope>
    <source>
        <strain evidence="2 3">KCTC 13049</strain>
    </source>
</reference>
<dbReference type="InterPro" id="IPR009057">
    <property type="entry name" value="Homeodomain-like_sf"/>
</dbReference>
<protein>
    <recommendedName>
        <fullName evidence="1">Insertion element IS150 protein InsJ-like helix-turn-helix domain-containing protein</fullName>
    </recommendedName>
</protein>
<dbReference type="Proteomes" id="UP000249890">
    <property type="component" value="Chromosome"/>
</dbReference>
<sequence length="113" mass="13440">MSKKGQQYETYSEELKKKAIEMRLQGMTKAAVAEALGIKNIGRLKVWMRKYRQSGIFGFMDHRGRRQHYIDQERYIKRLEMENAVLKKWLDITKGEVYRRNIASLKNYGEIPP</sequence>
<proteinExistence type="predicted"/>
<accession>A0A2Z2KPL6</accession>
<organism evidence="2 3">
    <name type="scientific">Paenibacillus donghaensis</name>
    <dbReference type="NCBI Taxonomy" id="414771"/>
    <lineage>
        <taxon>Bacteria</taxon>
        <taxon>Bacillati</taxon>
        <taxon>Bacillota</taxon>
        <taxon>Bacilli</taxon>
        <taxon>Bacillales</taxon>
        <taxon>Paenibacillaceae</taxon>
        <taxon>Paenibacillus</taxon>
    </lineage>
</organism>
<feature type="domain" description="Insertion element IS150 protein InsJ-like helix-turn-helix" evidence="1">
    <location>
        <begin position="16"/>
        <end position="66"/>
    </location>
</feature>
<dbReference type="KEGG" id="pdh:B9T62_07960"/>
<dbReference type="Gene3D" id="1.10.10.60">
    <property type="entry name" value="Homeodomain-like"/>
    <property type="match status" value="1"/>
</dbReference>
<dbReference type="AlphaFoldDB" id="A0A2Z2KPL6"/>
<gene>
    <name evidence="2" type="ORF">B9T62_07960</name>
</gene>
<dbReference type="EMBL" id="CP021780">
    <property type="protein sequence ID" value="ASA20728.1"/>
    <property type="molecule type" value="Genomic_DNA"/>
</dbReference>
<evidence type="ECO:0000313" key="2">
    <source>
        <dbReference type="EMBL" id="ASA20728.1"/>
    </source>
</evidence>
<dbReference type="SUPFAM" id="SSF46689">
    <property type="entry name" value="Homeodomain-like"/>
    <property type="match status" value="1"/>
</dbReference>
<dbReference type="OrthoDB" id="2476570at2"/>
<dbReference type="Pfam" id="PF13518">
    <property type="entry name" value="HTH_28"/>
    <property type="match status" value="1"/>
</dbReference>
<evidence type="ECO:0000259" key="1">
    <source>
        <dbReference type="Pfam" id="PF13518"/>
    </source>
</evidence>
<evidence type="ECO:0000313" key="3">
    <source>
        <dbReference type="Proteomes" id="UP000249890"/>
    </source>
</evidence>
<dbReference type="RefSeq" id="WP_087914746.1">
    <property type="nucleotide sequence ID" value="NZ_CP021780.1"/>
</dbReference>
<keyword evidence="3" id="KW-1185">Reference proteome</keyword>
<name>A0A2Z2KPL6_9BACL</name>
<dbReference type="InterPro" id="IPR055247">
    <property type="entry name" value="InsJ-like_HTH"/>
</dbReference>